<keyword evidence="1" id="KW-0812">Transmembrane</keyword>
<protein>
    <submittedName>
        <fullName evidence="2">Methyltransferase type 11</fullName>
    </submittedName>
</protein>
<reference evidence="2" key="1">
    <citation type="submission" date="2009-08" db="EMBL/GenBank/DDBJ databases">
        <title>Complete sequence of chromosome of Methanocaldococcus fervens AG86.</title>
        <authorList>
            <consortium name="US DOE Joint Genome Institute"/>
            <person name="Lucas S."/>
            <person name="Copeland A."/>
            <person name="Lapidus A."/>
            <person name="Glavina del Rio T."/>
            <person name="Tice H."/>
            <person name="Bruce D."/>
            <person name="Goodwin L."/>
            <person name="Pitluck S."/>
            <person name="Chertkov O."/>
            <person name="Detter J.C."/>
            <person name="Han C."/>
            <person name="Tapia R."/>
            <person name="Larimer F."/>
            <person name="Land M."/>
            <person name="Hauser L."/>
            <person name="Kyrpides N."/>
            <person name="Ovchinnikova G."/>
            <person name="Lupa-Sieprawska M."/>
            <person name="Whitman W.B."/>
        </authorList>
    </citation>
    <scope>NUCLEOTIDE SEQUENCE [LARGE SCALE GENOMIC DNA]</scope>
    <source>
        <strain evidence="2">AG86</strain>
    </source>
</reference>
<evidence type="ECO:0000256" key="1">
    <source>
        <dbReference type="SAM" id="Phobius"/>
    </source>
</evidence>
<accession>C7P708</accession>
<dbReference type="CDD" id="cd02440">
    <property type="entry name" value="AdoMet_MTases"/>
    <property type="match status" value="1"/>
</dbReference>
<dbReference type="GO" id="GO:0032259">
    <property type="term" value="P:methylation"/>
    <property type="evidence" value="ECO:0007669"/>
    <property type="project" value="UniProtKB-KW"/>
</dbReference>
<dbReference type="PANTHER" id="PTHR43591:SF24">
    <property type="entry name" value="2-METHOXY-6-POLYPRENYL-1,4-BENZOQUINOL METHYLASE, MITOCHONDRIAL"/>
    <property type="match status" value="1"/>
</dbReference>
<dbReference type="InterPro" id="IPR029063">
    <property type="entry name" value="SAM-dependent_MTases_sf"/>
</dbReference>
<dbReference type="Gene3D" id="3.40.50.150">
    <property type="entry name" value="Vaccinia Virus protein VP39"/>
    <property type="match status" value="1"/>
</dbReference>
<dbReference type="eggNOG" id="arCOG04347">
    <property type="taxonomic scope" value="Archaea"/>
</dbReference>
<dbReference type="Pfam" id="PF13489">
    <property type="entry name" value="Methyltransf_23"/>
    <property type="match status" value="1"/>
</dbReference>
<evidence type="ECO:0000313" key="2">
    <source>
        <dbReference type="EMBL" id="ACV24340.1"/>
    </source>
</evidence>
<dbReference type="KEGG" id="mfe:Mefer_0518"/>
<dbReference type="PANTHER" id="PTHR43591">
    <property type="entry name" value="METHYLTRANSFERASE"/>
    <property type="match status" value="1"/>
</dbReference>
<dbReference type="Proteomes" id="UP000001495">
    <property type="component" value="Chromosome"/>
</dbReference>
<keyword evidence="3" id="KW-1185">Reference proteome</keyword>
<dbReference type="GO" id="GO:0008168">
    <property type="term" value="F:methyltransferase activity"/>
    <property type="evidence" value="ECO:0007669"/>
    <property type="project" value="UniProtKB-KW"/>
</dbReference>
<keyword evidence="1" id="KW-0472">Membrane</keyword>
<dbReference type="STRING" id="573064.Mefer_0518"/>
<evidence type="ECO:0000313" key="3">
    <source>
        <dbReference type="Proteomes" id="UP000001495"/>
    </source>
</evidence>
<keyword evidence="1" id="KW-1133">Transmembrane helix</keyword>
<keyword evidence="2" id="KW-0489">Methyltransferase</keyword>
<dbReference type="AlphaFoldDB" id="C7P708"/>
<gene>
    <name evidence="2" type="ordered locus">Mefer_0518</name>
</gene>
<sequence length="222" mass="26255">MKNNNKNRFPKKYHENYVGVIPDIENTYPKEFFEYIKKLPKGAKILDIGCAAGGFFVALSKIRNDLEFYGIDIADVEELLPKDLNIKFYRVNVDEEPLPFPDDYFDLVHTQQVFEHLYYPQRAMSEIKRVLKKDGLLYIGVPSTLRIFLPGNLNFWQDYTHVRPFNRASLRRLIEENGLKVIKLSRMRNRKSVKIFWYLIFVDFWTFVHNVIGVNLQALAKK</sequence>
<dbReference type="GeneID" id="25394513"/>
<keyword evidence="2" id="KW-0808">Transferase</keyword>
<dbReference type="HOGENOM" id="CLU_1207630_0_0_2"/>
<name>C7P708_METFA</name>
<feature type="transmembrane region" description="Helical" evidence="1">
    <location>
        <begin position="195"/>
        <end position="216"/>
    </location>
</feature>
<dbReference type="RefSeq" id="WP_015791077.1">
    <property type="nucleotide sequence ID" value="NC_013156.1"/>
</dbReference>
<dbReference type="SUPFAM" id="SSF53335">
    <property type="entry name" value="S-adenosyl-L-methionine-dependent methyltransferases"/>
    <property type="match status" value="1"/>
</dbReference>
<dbReference type="OrthoDB" id="1018at2157"/>
<proteinExistence type="predicted"/>
<dbReference type="EMBL" id="CP001696">
    <property type="protein sequence ID" value="ACV24340.1"/>
    <property type="molecule type" value="Genomic_DNA"/>
</dbReference>
<organism evidence="2 3">
    <name type="scientific">Methanocaldococcus fervens (strain DSM 4213 / JCM 15782 / AG86)</name>
    <name type="common">Methanococcus fervens</name>
    <dbReference type="NCBI Taxonomy" id="573064"/>
    <lineage>
        <taxon>Archaea</taxon>
        <taxon>Methanobacteriati</taxon>
        <taxon>Methanobacteriota</taxon>
        <taxon>Methanomada group</taxon>
        <taxon>Methanococci</taxon>
        <taxon>Methanococcales</taxon>
        <taxon>Methanocaldococcaceae</taxon>
        <taxon>Methanocaldococcus</taxon>
    </lineage>
</organism>